<sequence>MNEVINKMDIYIQKELKEKTVRILFLTLLLFIPVLLIKTIALLFLSATFIVYDIRHQNAELLYFLPFSKKELFLYNLIFLSLVVIVTSAIGEIFLGVHFINKFEPILRSLILLLAIFGLQMTFSGFEMDGLGWSAFIVFLDALFGYMGTTDINSFAFNPYSLISFTRQGNLLLSLIFSLLDMLSMSFTEIDLSGRKFS</sequence>
<feature type="transmembrane region" description="Helical" evidence="1">
    <location>
        <begin position="72"/>
        <end position="95"/>
    </location>
</feature>
<evidence type="ECO:0000313" key="3">
    <source>
        <dbReference type="Proteomes" id="UP000008276"/>
    </source>
</evidence>
<name>G2MW70_9THEO</name>
<feature type="transmembrane region" description="Helical" evidence="1">
    <location>
        <begin position="170"/>
        <end position="188"/>
    </location>
</feature>
<dbReference type="KEGG" id="twi:Thewi_0491"/>
<evidence type="ECO:0000313" key="2">
    <source>
        <dbReference type="EMBL" id="AEM77958.1"/>
    </source>
</evidence>
<dbReference type="AlphaFoldDB" id="G2MW70"/>
<dbReference type="eggNOG" id="ENOG50309QR">
    <property type="taxonomic scope" value="Bacteria"/>
</dbReference>
<protein>
    <submittedName>
        <fullName evidence="2">Uncharacterized protein</fullName>
    </submittedName>
</protein>
<keyword evidence="3" id="KW-1185">Reference proteome</keyword>
<accession>G2MW70</accession>
<organism evidence="2 3">
    <name type="scientific">Thermoanaerobacter wiegelii Rt8.B1</name>
    <dbReference type="NCBI Taxonomy" id="697303"/>
    <lineage>
        <taxon>Bacteria</taxon>
        <taxon>Bacillati</taxon>
        <taxon>Bacillota</taxon>
        <taxon>Clostridia</taxon>
        <taxon>Thermoanaerobacterales</taxon>
        <taxon>Thermoanaerobacteraceae</taxon>
        <taxon>Thermoanaerobacter</taxon>
    </lineage>
</organism>
<keyword evidence="1" id="KW-0472">Membrane</keyword>
<dbReference type="Proteomes" id="UP000008276">
    <property type="component" value="Chromosome"/>
</dbReference>
<dbReference type="STRING" id="697303.Thewi_0491"/>
<feature type="transmembrane region" description="Helical" evidence="1">
    <location>
        <begin position="107"/>
        <end position="126"/>
    </location>
</feature>
<evidence type="ECO:0000256" key="1">
    <source>
        <dbReference type="SAM" id="Phobius"/>
    </source>
</evidence>
<dbReference type="EMBL" id="CP002991">
    <property type="protein sequence ID" value="AEM77958.1"/>
    <property type="molecule type" value="Genomic_DNA"/>
</dbReference>
<keyword evidence="1" id="KW-0812">Transmembrane</keyword>
<dbReference type="HOGENOM" id="CLU_119095_0_0_9"/>
<gene>
    <name evidence="2" type="ORF">Thewi_0491</name>
</gene>
<proteinExistence type="predicted"/>
<dbReference type="RefSeq" id="WP_014062306.1">
    <property type="nucleotide sequence ID" value="NC_015958.1"/>
</dbReference>
<feature type="transmembrane region" description="Helical" evidence="1">
    <location>
        <begin position="21"/>
        <end position="52"/>
    </location>
</feature>
<keyword evidence="1" id="KW-1133">Transmembrane helix</keyword>
<reference evidence="2 3" key="1">
    <citation type="submission" date="2011-08" db="EMBL/GenBank/DDBJ databases">
        <title>Complete sequence of Thermoanaerobacter wiegelii Rt8.B1.</title>
        <authorList>
            <consortium name="US DOE Joint Genome Institute"/>
            <person name="Lucas S."/>
            <person name="Han J."/>
            <person name="Lapidus A."/>
            <person name="Cheng J.-F."/>
            <person name="Goodwin L."/>
            <person name="Pitluck S."/>
            <person name="Peters L."/>
            <person name="Mikhailova N."/>
            <person name="Zeytun A."/>
            <person name="Daligault H."/>
            <person name="Detter J.C."/>
            <person name="Han C."/>
            <person name="Tapia R."/>
            <person name="Land M."/>
            <person name="Hauser L."/>
            <person name="Kyrpides N."/>
            <person name="Ivanova N."/>
            <person name="Pagani I."/>
            <person name="Hemme C."/>
            <person name="Woyke T."/>
        </authorList>
    </citation>
    <scope>NUCLEOTIDE SEQUENCE [LARGE SCALE GENOMIC DNA]</scope>
    <source>
        <strain evidence="2 3">Rt8.B1</strain>
    </source>
</reference>
<feature type="transmembrane region" description="Helical" evidence="1">
    <location>
        <begin position="132"/>
        <end position="149"/>
    </location>
</feature>